<organism evidence="2">
    <name type="scientific">Xenopus tropicalis</name>
    <name type="common">Western clawed frog</name>
    <name type="synonym">Silurana tropicalis</name>
    <dbReference type="NCBI Taxonomy" id="8364"/>
    <lineage>
        <taxon>Eukaryota</taxon>
        <taxon>Metazoa</taxon>
        <taxon>Chordata</taxon>
        <taxon>Craniata</taxon>
        <taxon>Vertebrata</taxon>
        <taxon>Euteleostomi</taxon>
        <taxon>Amphibia</taxon>
        <taxon>Batrachia</taxon>
        <taxon>Anura</taxon>
        <taxon>Pipoidea</taxon>
        <taxon>Pipidae</taxon>
        <taxon>Xenopodinae</taxon>
        <taxon>Xenopus</taxon>
        <taxon>Silurana</taxon>
    </lineage>
</organism>
<dbReference type="PANTHER" id="PTHR23022">
    <property type="entry name" value="TRANSPOSABLE ELEMENT-RELATED"/>
    <property type="match status" value="1"/>
</dbReference>
<dbReference type="InterPro" id="IPR052338">
    <property type="entry name" value="Transposase_5"/>
</dbReference>
<dbReference type="PANTHER" id="PTHR23022:SF119">
    <property type="entry name" value="TC1-LIKE TRANSPOSASE DDE DOMAIN-CONTAINING PROTEIN"/>
    <property type="match status" value="1"/>
</dbReference>
<sequence length="371" mass="42542">MHCSKLLCKFYLSVTKIRFFWFSIKTDISRKLNRGHRTIKRFVTDSEHRRVCADKGTLRKISARPMHRIKRAAAKMPLHSNKQIFEAAGASGVPWTSRCRVLQSLATVHKPSIQPPLINAHKQKRLHWAEKYMETNFQTVLFTDECHATLDGPDGWSSGWLMEGHRLPTRLGCQQGGGGVMFLAGIMGRELVGTFRVPEGVKMTSAKYVEFLTDRFLPWYRRKNYAFRNKIIFMHDNAPSHAAKKTSASMAAMGIKGEKVMVWPPSSPHLSPIENLWSILKQKIYEGGRQFTSKQQLWKAILTSCKQIQAETVQKLTSSMDSRLVKLLSNKGSYVKMQRDLLNCLTFLRMRYVVAVKGFNCQRRVSYVVSR</sequence>
<evidence type="ECO:0000259" key="1">
    <source>
        <dbReference type="Pfam" id="PF13358"/>
    </source>
</evidence>
<dbReference type="InParanoid" id="A0A803JC00"/>
<dbReference type="InterPro" id="IPR038717">
    <property type="entry name" value="Tc1-like_DDE_dom"/>
</dbReference>
<dbReference type="GeneTree" id="ENSGT01150000286933"/>
<dbReference type="Ensembl" id="ENSXETT00000124252">
    <property type="protein sequence ID" value="ENSXETP00000105393"/>
    <property type="gene ID" value="ENSXETG00000043560"/>
</dbReference>
<dbReference type="GO" id="GO:0003676">
    <property type="term" value="F:nucleic acid binding"/>
    <property type="evidence" value="ECO:0007669"/>
    <property type="project" value="InterPro"/>
</dbReference>
<dbReference type="Gene3D" id="3.30.420.10">
    <property type="entry name" value="Ribonuclease H-like superfamily/Ribonuclease H"/>
    <property type="match status" value="1"/>
</dbReference>
<reference evidence="2" key="1">
    <citation type="journal article" date="2010" name="Science">
        <title>The genome of the Western clawed frog Xenopus tropicalis.</title>
        <authorList>
            <person name="Hellsten U."/>
            <person name="Harland R.M."/>
            <person name="Gilchrist M.J."/>
            <person name="Hendrix D."/>
            <person name="Jurka J."/>
            <person name="Kapitonov V."/>
            <person name="Ovcharenko I."/>
            <person name="Putnam N.H."/>
            <person name="Shu S."/>
            <person name="Taher L."/>
            <person name="Blitz I.L."/>
            <person name="Blumberg B."/>
            <person name="Dichmann D.S."/>
            <person name="Dubchak I."/>
            <person name="Amaya E."/>
            <person name="Detter J.C."/>
            <person name="Fletcher R."/>
            <person name="Gerhard D.S."/>
            <person name="Goodstein D."/>
            <person name="Graves T."/>
            <person name="Grigoriev I.V."/>
            <person name="Grimwood J."/>
            <person name="Kawashima T."/>
            <person name="Lindquist E."/>
            <person name="Lucas S.M."/>
            <person name="Mead P.E."/>
            <person name="Mitros T."/>
            <person name="Ogino H."/>
            <person name="Ohta Y."/>
            <person name="Poliakov A.V."/>
            <person name="Pollet N."/>
            <person name="Robert J."/>
            <person name="Salamov A."/>
            <person name="Sater A.K."/>
            <person name="Schmutz J."/>
            <person name="Terry A."/>
            <person name="Vize P.D."/>
            <person name="Warren W.C."/>
            <person name="Wells D."/>
            <person name="Wills A."/>
            <person name="Wilson R.K."/>
            <person name="Zimmerman L.B."/>
            <person name="Zorn A.M."/>
            <person name="Grainger R."/>
            <person name="Grammer T."/>
            <person name="Khokha M.K."/>
            <person name="Richardson P.M."/>
            <person name="Rokhsar D.S."/>
        </authorList>
    </citation>
    <scope>NUCLEOTIDE SEQUENCE [LARGE SCALE GENOMIC DNA]</scope>
    <source>
        <strain evidence="2">Nigerian</strain>
    </source>
</reference>
<accession>A0A803JC00</accession>
<reference evidence="2" key="2">
    <citation type="submission" date="2021-03" db="UniProtKB">
        <authorList>
            <consortium name="Ensembl"/>
        </authorList>
    </citation>
    <scope>IDENTIFICATION</scope>
</reference>
<feature type="domain" description="Tc1-like transposase DDE" evidence="1">
    <location>
        <begin position="140"/>
        <end position="297"/>
    </location>
</feature>
<evidence type="ECO:0000313" key="2">
    <source>
        <dbReference type="Ensembl" id="ENSXETP00000105393"/>
    </source>
</evidence>
<proteinExistence type="predicted"/>
<dbReference type="Pfam" id="PF13358">
    <property type="entry name" value="DDE_3"/>
    <property type="match status" value="1"/>
</dbReference>
<dbReference type="InterPro" id="IPR036397">
    <property type="entry name" value="RNaseH_sf"/>
</dbReference>
<dbReference type="AlphaFoldDB" id="A0A803JC00"/>
<name>A0A803JC00_XENTR</name>
<protein>
    <recommendedName>
        <fullName evidence="1">Tc1-like transposase DDE domain-containing protein</fullName>
    </recommendedName>
</protein>